<dbReference type="PATRIC" id="fig|29536.5.peg.571"/>
<name>A0A199XTQ3_9FLAO</name>
<dbReference type="RefSeq" id="WP_064714425.1">
    <property type="nucleotide sequence ID" value="NZ_JMTM01000017.1"/>
</dbReference>
<dbReference type="OrthoDB" id="1371768at2"/>
<protein>
    <submittedName>
        <fullName evidence="1">Uncharacterized protein</fullName>
    </submittedName>
</protein>
<keyword evidence="2" id="KW-1185">Reference proteome</keyword>
<dbReference type="EMBL" id="JMTM01000017">
    <property type="protein sequence ID" value="OAZ04699.1"/>
    <property type="molecule type" value="Genomic_DNA"/>
</dbReference>
<reference evidence="1 2" key="1">
    <citation type="submission" date="2016-06" db="EMBL/GenBank/DDBJ databases">
        <title>Draft genome sequence of Flavobacterium succinicans strain DD5b.</title>
        <authorList>
            <person name="Poehlein A."/>
            <person name="Daniel R."/>
            <person name="Simeonova D.D."/>
        </authorList>
    </citation>
    <scope>NUCLEOTIDE SEQUENCE [LARGE SCALE GENOMIC DNA]</scope>
    <source>
        <strain evidence="1 2">DD5b</strain>
    </source>
</reference>
<accession>A0A199XTQ3</accession>
<gene>
    <name evidence="1" type="ORF">FLB_05460</name>
</gene>
<evidence type="ECO:0000313" key="1">
    <source>
        <dbReference type="EMBL" id="OAZ04699.1"/>
    </source>
</evidence>
<proteinExistence type="predicted"/>
<organism evidence="1 2">
    <name type="scientific">Flavobacterium succinicans</name>
    <dbReference type="NCBI Taxonomy" id="29536"/>
    <lineage>
        <taxon>Bacteria</taxon>
        <taxon>Pseudomonadati</taxon>
        <taxon>Bacteroidota</taxon>
        <taxon>Flavobacteriia</taxon>
        <taxon>Flavobacteriales</taxon>
        <taxon>Flavobacteriaceae</taxon>
        <taxon>Flavobacterium</taxon>
    </lineage>
</organism>
<dbReference type="AlphaFoldDB" id="A0A199XTQ3"/>
<comment type="caution">
    <text evidence="1">The sequence shown here is derived from an EMBL/GenBank/DDBJ whole genome shotgun (WGS) entry which is preliminary data.</text>
</comment>
<sequence length="105" mass="11855">MTQDILIINTGVVFLKLKKDQDITIEDVTTLQVINSGFVPVFINDLELASKERATIVVSDGSTSRVELSIRFAPTDTNGSSEFSKFSWNKKELDIVYKKLIRCRN</sequence>
<evidence type="ECO:0000313" key="2">
    <source>
        <dbReference type="Proteomes" id="UP000093807"/>
    </source>
</evidence>
<dbReference type="Proteomes" id="UP000093807">
    <property type="component" value="Unassembled WGS sequence"/>
</dbReference>